<evidence type="ECO:0000259" key="7">
    <source>
        <dbReference type="PROSITE" id="PS50853"/>
    </source>
</evidence>
<dbReference type="SMART" id="SM00060">
    <property type="entry name" value="FN3"/>
    <property type="match status" value="2"/>
</dbReference>
<evidence type="ECO:0000313" key="10">
    <source>
        <dbReference type="Proteomes" id="UP000000328"/>
    </source>
</evidence>
<accession>A0A0H3D2Y3</accession>
<feature type="domain" description="Fibronectin type-III" evidence="7">
    <location>
        <begin position="192"/>
        <end position="279"/>
    </location>
</feature>
<feature type="signal peptide" evidence="6">
    <location>
        <begin position="1"/>
        <end position="31"/>
    </location>
</feature>
<dbReference type="InterPro" id="IPR011042">
    <property type="entry name" value="6-blade_b-propeller_TolB-like"/>
</dbReference>
<evidence type="ECO:0000256" key="3">
    <source>
        <dbReference type="ARBA" id="ARBA00023295"/>
    </source>
</evidence>
<dbReference type="PROSITE" id="PS50853">
    <property type="entry name" value="FN3"/>
    <property type="match status" value="2"/>
</dbReference>
<dbReference type="RefSeq" id="WP_013224655.1">
    <property type="nucleotide sequence ID" value="NC_014318.1"/>
</dbReference>
<gene>
    <name evidence="9" type="ordered locus">AMED_2787</name>
</gene>
<feature type="region of interest" description="Disordered" evidence="5">
    <location>
        <begin position="35"/>
        <end position="56"/>
    </location>
</feature>
<evidence type="ECO:0000256" key="2">
    <source>
        <dbReference type="ARBA" id="ARBA00022729"/>
    </source>
</evidence>
<dbReference type="SUPFAM" id="SSF49785">
    <property type="entry name" value="Galactose-binding domain-like"/>
    <property type="match status" value="1"/>
</dbReference>
<dbReference type="InterPro" id="IPR005247">
    <property type="entry name" value="YbhB_YbcL/LppC-like"/>
</dbReference>
<keyword evidence="4" id="KW-0119">Carbohydrate metabolism</keyword>
<reference evidence="9 10" key="1">
    <citation type="journal article" date="2010" name="Cell Res.">
        <title>Complete genome sequence of the rifamycin SV-producing Amycolatopsis mediterranei U32 revealed its genetic characteristics in phylogeny and metabolism.</title>
        <authorList>
            <person name="Zhao W."/>
            <person name="Zhong Y."/>
            <person name="Yuan H."/>
            <person name="Wang J."/>
            <person name="Zheng H."/>
            <person name="Wang Y."/>
            <person name="Cen X."/>
            <person name="Xu F."/>
            <person name="Bai J."/>
            <person name="Han X."/>
            <person name="Lu G."/>
            <person name="Zhu Y."/>
            <person name="Shao Z."/>
            <person name="Yan H."/>
            <person name="Li C."/>
            <person name="Peng N."/>
            <person name="Zhang Z."/>
            <person name="Zhang Y."/>
            <person name="Lin W."/>
            <person name="Fan Y."/>
            <person name="Qin Z."/>
            <person name="Hu Y."/>
            <person name="Zhu B."/>
            <person name="Wang S."/>
            <person name="Ding X."/>
            <person name="Zhao G.P."/>
        </authorList>
    </citation>
    <scope>NUCLEOTIDE SEQUENCE [LARGE SCALE GENOMIC DNA]</scope>
    <source>
        <strain evidence="10">U-32</strain>
    </source>
</reference>
<evidence type="ECO:0000256" key="6">
    <source>
        <dbReference type="SAM" id="SignalP"/>
    </source>
</evidence>
<dbReference type="HOGENOM" id="CLU_012253_3_1_11"/>
<evidence type="ECO:0000259" key="8">
    <source>
        <dbReference type="PROSITE" id="PS51175"/>
    </source>
</evidence>
<dbReference type="InterPro" id="IPR003961">
    <property type="entry name" value="FN3_dom"/>
</dbReference>
<evidence type="ECO:0000256" key="4">
    <source>
        <dbReference type="ARBA" id="ARBA00023326"/>
    </source>
</evidence>
<dbReference type="SUPFAM" id="SSF49777">
    <property type="entry name" value="PEBP-like"/>
    <property type="match status" value="1"/>
</dbReference>
<dbReference type="GeneID" id="92870564"/>
<dbReference type="Pfam" id="PF07995">
    <property type="entry name" value="GSDH"/>
    <property type="match status" value="1"/>
</dbReference>
<dbReference type="EMBL" id="CP002000">
    <property type="protein sequence ID" value="ADJ44582.1"/>
    <property type="molecule type" value="Genomic_DNA"/>
</dbReference>
<dbReference type="InterPro" id="IPR008979">
    <property type="entry name" value="Galactose-bd-like_sf"/>
</dbReference>
<protein>
    <submittedName>
        <fullName evidence="9">Glucose/sorbosone dehydrogenase</fullName>
    </submittedName>
</protein>
<dbReference type="Proteomes" id="UP000000328">
    <property type="component" value="Chromosome"/>
</dbReference>
<keyword evidence="3" id="KW-0326">Glycosidase</keyword>
<dbReference type="Pfam" id="PF01161">
    <property type="entry name" value="PBP"/>
    <property type="match status" value="1"/>
</dbReference>
<comment type="similarity">
    <text evidence="1">Belongs to the UPF0098 family.</text>
</comment>
<dbReference type="InterPro" id="IPR008914">
    <property type="entry name" value="PEBP"/>
</dbReference>
<dbReference type="InterPro" id="IPR012938">
    <property type="entry name" value="Glc/Sorbosone_DH"/>
</dbReference>
<dbReference type="InterPro" id="IPR005084">
    <property type="entry name" value="CBM6"/>
</dbReference>
<dbReference type="PANTHER" id="PTHR19328">
    <property type="entry name" value="HEDGEHOG-INTERACTING PROTEIN"/>
    <property type="match status" value="1"/>
</dbReference>
<evidence type="ECO:0000313" key="9">
    <source>
        <dbReference type="EMBL" id="ADJ44582.1"/>
    </source>
</evidence>
<dbReference type="SMART" id="SM00606">
    <property type="entry name" value="CBD_IV"/>
    <property type="match status" value="1"/>
</dbReference>
<dbReference type="GO" id="GO:0000272">
    <property type="term" value="P:polysaccharide catabolic process"/>
    <property type="evidence" value="ECO:0007669"/>
    <property type="project" value="UniProtKB-KW"/>
</dbReference>
<dbReference type="Pfam" id="PF00041">
    <property type="entry name" value="fn3"/>
    <property type="match status" value="2"/>
</dbReference>
<dbReference type="AlphaFoldDB" id="A0A0H3D2Y3"/>
<dbReference type="SUPFAM" id="SSF49265">
    <property type="entry name" value="Fibronectin type III"/>
    <property type="match status" value="1"/>
</dbReference>
<dbReference type="eggNOG" id="COG2133">
    <property type="taxonomic scope" value="Bacteria"/>
</dbReference>
<dbReference type="GO" id="GO:0030246">
    <property type="term" value="F:carbohydrate binding"/>
    <property type="evidence" value="ECO:0007669"/>
    <property type="project" value="InterPro"/>
</dbReference>
<sequence length="877" mass="90158">MAPRPPWRAVLAGTAVAALGLTALTPVNAFAVTSGAEPQTPAGGQAPLGPPKAAADTDYESENATVVQGVVESNHAGYSGTGFVNFDNVTGSYVEYSVNAAQAGTHTLTFRYANGTADNRPVKLTVDGGDKGTVDFPATGAWTTWKTVTATVQLTAGVNKVRTTATTANGGPNADKLTDTFTAPVDPEPPTPPTNLKASNILATAATFTWTAATDNVGVVRYEINRGGNVLKTVDGNTTSATVDNLTPNTAYDISVGAYDAAGNPSQQSNVVTFTTPPSNDTTPPSVPGNLRSTGVTANSVSLAWNASTDDSGTISGYDVYQGSTKVATTTSLSTTITDLDPNTSYTFTVKARDPDGNTSAASNAVTAKTSAPGGAGGIPEYDKDIAKVDLGWAVDFLPNGNALVTERDRFEVLLVTPSGQKTTLGKVPGAVGTNGEGGLLGLAISPNWASDHAIYLYHTASGDNRIVKMTYDGSTLSSTSTPVLTGIAKNRYHNGGRIKFGPDGKLYATVGDAKNSDNAQNKSSLNGKILRLNPDGSAPSDNPFYATGGNARYVWSYGHRNPQGLAWDSRGQLWAAEFGESSQDELNLIQKGGNFGWPSCEGTQGSCSGYIAPKKTWPTSQAGPSGVEIVNDWIYIAGVTGEQLFATQINAAGTGVGTVSTLFSGRWGRLRSVTKTPDGGLWLTSTNNDKNGGTPSVLDNVIVRLKFPGGSTPGGFKLTSSAFADNATIPDKYTCAGDGTAGQDPSPPLAWGAADGAKGYAIVFADVANSGNKLHWAIWDVPAATKSLPEGLGAGYTVPNQGGAKQKAMGSGANAQKFFGPCPGGSSHPYTFTLYALNTATVPGLTSSSTMAQIETAIKGASTANVVLRGKSSAAA</sequence>
<dbReference type="CDD" id="cd00865">
    <property type="entry name" value="PEBP_bact_arch"/>
    <property type="match status" value="1"/>
</dbReference>
<dbReference type="Gene3D" id="2.60.120.260">
    <property type="entry name" value="Galactose-binding domain-like"/>
    <property type="match status" value="1"/>
</dbReference>
<dbReference type="KEGG" id="amd:AMED_2787"/>
<dbReference type="InterPro" id="IPR006584">
    <property type="entry name" value="Cellulose-bd_IV"/>
</dbReference>
<keyword evidence="3" id="KW-0378">Hydrolase</keyword>
<dbReference type="Gene3D" id="3.90.280.10">
    <property type="entry name" value="PEBP-like"/>
    <property type="match status" value="1"/>
</dbReference>
<keyword evidence="2 6" id="KW-0732">Signal</keyword>
<dbReference type="InterPro" id="IPR013783">
    <property type="entry name" value="Ig-like_fold"/>
</dbReference>
<feature type="domain" description="CBM6" evidence="8">
    <location>
        <begin position="57"/>
        <end position="180"/>
    </location>
</feature>
<evidence type="ECO:0000256" key="5">
    <source>
        <dbReference type="SAM" id="MobiDB-lite"/>
    </source>
</evidence>
<dbReference type="OrthoDB" id="9770043at2"/>
<dbReference type="eggNOG" id="COG1881">
    <property type="taxonomic scope" value="Bacteria"/>
</dbReference>
<dbReference type="InterPro" id="IPR036610">
    <property type="entry name" value="PEBP-like_sf"/>
</dbReference>
<dbReference type="CDD" id="cd00063">
    <property type="entry name" value="FN3"/>
    <property type="match status" value="2"/>
</dbReference>
<dbReference type="PATRIC" id="fig|749927.5.peg.2878"/>
<dbReference type="PROSITE" id="PS51175">
    <property type="entry name" value="CBM6"/>
    <property type="match status" value="1"/>
</dbReference>
<dbReference type="Gene3D" id="2.60.40.10">
    <property type="entry name" value="Immunoglobulins"/>
    <property type="match status" value="2"/>
</dbReference>
<dbReference type="Gene3D" id="2.120.10.30">
    <property type="entry name" value="TolB, C-terminal domain"/>
    <property type="match status" value="1"/>
</dbReference>
<dbReference type="InterPro" id="IPR036116">
    <property type="entry name" value="FN3_sf"/>
</dbReference>
<dbReference type="CDD" id="cd04082">
    <property type="entry name" value="CBM35_pectate_lyase-like"/>
    <property type="match status" value="1"/>
</dbReference>
<keyword evidence="4" id="KW-0624">Polysaccharide degradation</keyword>
<feature type="chain" id="PRO_5002607121" evidence="6">
    <location>
        <begin position="32"/>
        <end position="877"/>
    </location>
</feature>
<proteinExistence type="inferred from homology"/>
<dbReference type="Pfam" id="PF03422">
    <property type="entry name" value="CBM_6"/>
    <property type="match status" value="1"/>
</dbReference>
<dbReference type="GO" id="GO:0016798">
    <property type="term" value="F:hydrolase activity, acting on glycosyl bonds"/>
    <property type="evidence" value="ECO:0007669"/>
    <property type="project" value="UniProtKB-KW"/>
</dbReference>
<dbReference type="InterPro" id="IPR011041">
    <property type="entry name" value="Quinoprot_gluc/sorb_DH_b-prop"/>
</dbReference>
<dbReference type="PANTHER" id="PTHR19328:SF13">
    <property type="entry name" value="HIPL1 PROTEIN"/>
    <property type="match status" value="1"/>
</dbReference>
<dbReference type="SUPFAM" id="SSF50952">
    <property type="entry name" value="Soluble quinoprotein glucose dehydrogenase"/>
    <property type="match status" value="1"/>
</dbReference>
<feature type="domain" description="Fibronectin type-III" evidence="7">
    <location>
        <begin position="287"/>
        <end position="373"/>
    </location>
</feature>
<organism evidence="9 10">
    <name type="scientific">Amycolatopsis mediterranei (strain U-32)</name>
    <dbReference type="NCBI Taxonomy" id="749927"/>
    <lineage>
        <taxon>Bacteria</taxon>
        <taxon>Bacillati</taxon>
        <taxon>Actinomycetota</taxon>
        <taxon>Actinomycetes</taxon>
        <taxon>Pseudonocardiales</taxon>
        <taxon>Pseudonocardiaceae</taxon>
        <taxon>Amycolatopsis</taxon>
    </lineage>
</organism>
<name>A0A0H3D2Y3_AMYMU</name>
<evidence type="ECO:0000256" key="1">
    <source>
        <dbReference type="ARBA" id="ARBA00007120"/>
    </source>
</evidence>